<evidence type="ECO:0000313" key="3">
    <source>
        <dbReference type="Proteomes" id="UP000823862"/>
    </source>
</evidence>
<evidence type="ECO:0000313" key="2">
    <source>
        <dbReference type="EMBL" id="HJA85328.1"/>
    </source>
</evidence>
<feature type="transmembrane region" description="Helical" evidence="1">
    <location>
        <begin position="103"/>
        <end position="130"/>
    </location>
</feature>
<keyword evidence="1" id="KW-0812">Transmembrane</keyword>
<reference evidence="2" key="1">
    <citation type="journal article" date="2021" name="PeerJ">
        <title>Extensive microbial diversity within the chicken gut microbiome revealed by metagenomics and culture.</title>
        <authorList>
            <person name="Gilroy R."/>
            <person name="Ravi A."/>
            <person name="Getino M."/>
            <person name="Pursley I."/>
            <person name="Horton D.L."/>
            <person name="Alikhan N.F."/>
            <person name="Baker D."/>
            <person name="Gharbi K."/>
            <person name="Hall N."/>
            <person name="Watson M."/>
            <person name="Adriaenssens E.M."/>
            <person name="Foster-Nyarko E."/>
            <person name="Jarju S."/>
            <person name="Secka A."/>
            <person name="Antonio M."/>
            <person name="Oren A."/>
            <person name="Chaudhuri R.R."/>
            <person name="La Ragione R."/>
            <person name="Hildebrand F."/>
            <person name="Pallen M.J."/>
        </authorList>
    </citation>
    <scope>NUCLEOTIDE SEQUENCE</scope>
    <source>
        <strain evidence="2">ChiHjej12B11-9795</strain>
    </source>
</reference>
<gene>
    <name evidence="2" type="ORF">H9950_03895</name>
</gene>
<sequence length="497" mass="57757">MNLFLELRRHGRLADKRHPMYEKNRFGRFWMYLMAVFWAGYLIFFGTIFALAFDGGSVEPYHVLNSGLVFVLALDFLIRFPFQKTPTQEVKPYLLLPIKKHKLIDCLLVRSGLSGFNFIWLFLFVPFAIITVTKFYGLWGVLCYCIGIWLLMLFNNYWFLLFRTLLGEHIWWVLLPVAIYGGLALGMFLPEESPVFDWFRDLGEGFITSNIWVFLSLIASIALMWFIDSRVIRRTIYNELNKTEDSTVRVKNLSEYKFLDRYGQVGEYMRLELKLMLRNKMCRKSLISCLCIVVAFSLIVAFTDIYGAGMNNFLMIYNYAIFALLFFSTLLGYEGNYMDGLMSRRESLRSLLTAKYRLYTIALLLPFVLMLPAVFMGKITLLQNTAWMFFTAGLSYCCFFQVAVYNNQTVDLNAKMTARRNAGTGLQSIMGGASFAIPLALYYPLTLAFGDTVAYTTLLILGLGFMLTSRLWIGNVYHRLMKRRYKNMEGFRDSRQR</sequence>
<keyword evidence="1" id="KW-1133">Transmembrane helix</keyword>
<dbReference type="InterPro" id="IPR043742">
    <property type="entry name" value="DUF5687"/>
</dbReference>
<feature type="transmembrane region" description="Helical" evidence="1">
    <location>
        <begin position="314"/>
        <end position="335"/>
    </location>
</feature>
<feature type="transmembrane region" description="Helical" evidence="1">
    <location>
        <begin position="136"/>
        <end position="158"/>
    </location>
</feature>
<feature type="transmembrane region" description="Helical" evidence="1">
    <location>
        <begin position="356"/>
        <end position="375"/>
    </location>
</feature>
<feature type="transmembrane region" description="Helical" evidence="1">
    <location>
        <begin position="286"/>
        <end position="308"/>
    </location>
</feature>
<name>A0A9D2HWC7_9BACE</name>
<dbReference type="Pfam" id="PF18940">
    <property type="entry name" value="DUF5687"/>
    <property type="match status" value="1"/>
</dbReference>
<reference evidence="2" key="2">
    <citation type="submission" date="2021-04" db="EMBL/GenBank/DDBJ databases">
        <authorList>
            <person name="Gilroy R."/>
        </authorList>
    </citation>
    <scope>NUCLEOTIDE SEQUENCE</scope>
    <source>
        <strain evidence="2">ChiHjej12B11-9795</strain>
    </source>
</reference>
<feature type="transmembrane region" description="Helical" evidence="1">
    <location>
        <begin position="209"/>
        <end position="227"/>
    </location>
</feature>
<dbReference type="EMBL" id="DWZI01000021">
    <property type="protein sequence ID" value="HJA85328.1"/>
    <property type="molecule type" value="Genomic_DNA"/>
</dbReference>
<feature type="transmembrane region" description="Helical" evidence="1">
    <location>
        <begin position="452"/>
        <end position="473"/>
    </location>
</feature>
<evidence type="ECO:0000256" key="1">
    <source>
        <dbReference type="SAM" id="Phobius"/>
    </source>
</evidence>
<accession>A0A9D2HWC7</accession>
<organism evidence="2 3">
    <name type="scientific">Candidatus Bacteroides avicola</name>
    <dbReference type="NCBI Taxonomy" id="2838468"/>
    <lineage>
        <taxon>Bacteria</taxon>
        <taxon>Pseudomonadati</taxon>
        <taxon>Bacteroidota</taxon>
        <taxon>Bacteroidia</taxon>
        <taxon>Bacteroidales</taxon>
        <taxon>Bacteroidaceae</taxon>
        <taxon>Bacteroides</taxon>
    </lineage>
</organism>
<protein>
    <recommendedName>
        <fullName evidence="4">Transmembrane protein</fullName>
    </recommendedName>
</protein>
<keyword evidence="1" id="KW-0472">Membrane</keyword>
<dbReference type="Proteomes" id="UP000823862">
    <property type="component" value="Unassembled WGS sequence"/>
</dbReference>
<proteinExistence type="predicted"/>
<evidence type="ECO:0008006" key="4">
    <source>
        <dbReference type="Google" id="ProtNLM"/>
    </source>
</evidence>
<dbReference type="AlphaFoldDB" id="A0A9D2HWC7"/>
<feature type="transmembrane region" description="Helical" evidence="1">
    <location>
        <begin position="426"/>
        <end position="446"/>
    </location>
</feature>
<dbReference type="SUPFAM" id="SSF103473">
    <property type="entry name" value="MFS general substrate transporter"/>
    <property type="match status" value="1"/>
</dbReference>
<feature type="transmembrane region" description="Helical" evidence="1">
    <location>
        <begin position="63"/>
        <end position="82"/>
    </location>
</feature>
<feature type="transmembrane region" description="Helical" evidence="1">
    <location>
        <begin position="29"/>
        <end position="51"/>
    </location>
</feature>
<feature type="transmembrane region" description="Helical" evidence="1">
    <location>
        <begin position="387"/>
        <end position="405"/>
    </location>
</feature>
<dbReference type="InterPro" id="IPR036259">
    <property type="entry name" value="MFS_trans_sf"/>
</dbReference>
<feature type="transmembrane region" description="Helical" evidence="1">
    <location>
        <begin position="170"/>
        <end position="189"/>
    </location>
</feature>
<comment type="caution">
    <text evidence="2">The sequence shown here is derived from an EMBL/GenBank/DDBJ whole genome shotgun (WGS) entry which is preliminary data.</text>
</comment>